<keyword evidence="3" id="KW-1185">Reference proteome</keyword>
<name>A0ABD5PYG7_9EURY</name>
<dbReference type="InterPro" id="IPR039143">
    <property type="entry name" value="GNPNAT1-like"/>
</dbReference>
<dbReference type="AlphaFoldDB" id="A0ABD5PYG7"/>
<dbReference type="PANTHER" id="PTHR13355:SF11">
    <property type="entry name" value="GLUCOSAMINE 6-PHOSPHATE N-ACETYLTRANSFERASE"/>
    <property type="match status" value="1"/>
</dbReference>
<dbReference type="SUPFAM" id="SSF55729">
    <property type="entry name" value="Acyl-CoA N-acyltransferases (Nat)"/>
    <property type="match status" value="1"/>
</dbReference>
<dbReference type="PANTHER" id="PTHR13355">
    <property type="entry name" value="GLUCOSAMINE 6-PHOSPHATE N-ACETYLTRANSFERASE"/>
    <property type="match status" value="1"/>
</dbReference>
<dbReference type="EMBL" id="JBHSHT010000001">
    <property type="protein sequence ID" value="MFC4822936.1"/>
    <property type="molecule type" value="Genomic_DNA"/>
</dbReference>
<dbReference type="CDD" id="cd04301">
    <property type="entry name" value="NAT_SF"/>
    <property type="match status" value="1"/>
</dbReference>
<evidence type="ECO:0000259" key="1">
    <source>
        <dbReference type="PROSITE" id="PS51186"/>
    </source>
</evidence>
<dbReference type="Proteomes" id="UP001595945">
    <property type="component" value="Unassembled WGS sequence"/>
</dbReference>
<evidence type="ECO:0000313" key="2">
    <source>
        <dbReference type="EMBL" id="MFC4822936.1"/>
    </source>
</evidence>
<dbReference type="Gene3D" id="3.40.630.30">
    <property type="match status" value="1"/>
</dbReference>
<evidence type="ECO:0000313" key="3">
    <source>
        <dbReference type="Proteomes" id="UP001595945"/>
    </source>
</evidence>
<dbReference type="GeneID" id="73046020"/>
<accession>A0ABD5PYG7</accession>
<gene>
    <name evidence="2" type="ORF">ACFO9K_01545</name>
</gene>
<dbReference type="RefSeq" id="WP_254267558.1">
    <property type="nucleotide sequence ID" value="NZ_CP100400.1"/>
</dbReference>
<comment type="caution">
    <text evidence="2">The sequence shown here is derived from an EMBL/GenBank/DDBJ whole genome shotgun (WGS) entry which is preliminary data.</text>
</comment>
<sequence length="155" mass="17257">MSYEVRRAETEAERADALSVRFEVFVEEQGVPEDVEIDGKDDESIHFVCYAEGQRGEGTDDADRTPVGVGRLREVGDRRGKVERIGVLEAHRGEGVGRTIVDELEATAAERGLSTLVMHAQTPVEQFYRNLGYETTSDVFEEAGIPHVEMEKSLD</sequence>
<dbReference type="InterPro" id="IPR016181">
    <property type="entry name" value="Acyl_CoA_acyltransferase"/>
</dbReference>
<organism evidence="2 3">
    <name type="scientific">Halorussus aquaticus</name>
    <dbReference type="NCBI Taxonomy" id="2953748"/>
    <lineage>
        <taxon>Archaea</taxon>
        <taxon>Methanobacteriati</taxon>
        <taxon>Methanobacteriota</taxon>
        <taxon>Stenosarchaea group</taxon>
        <taxon>Halobacteria</taxon>
        <taxon>Halobacteriales</taxon>
        <taxon>Haladaptataceae</taxon>
        <taxon>Halorussus</taxon>
    </lineage>
</organism>
<dbReference type="Pfam" id="PF13673">
    <property type="entry name" value="Acetyltransf_10"/>
    <property type="match status" value="1"/>
</dbReference>
<proteinExistence type="predicted"/>
<dbReference type="InterPro" id="IPR000182">
    <property type="entry name" value="GNAT_dom"/>
</dbReference>
<reference evidence="2 3" key="1">
    <citation type="journal article" date="2019" name="Int. J. Syst. Evol. Microbiol.">
        <title>The Global Catalogue of Microorganisms (GCM) 10K type strain sequencing project: providing services to taxonomists for standard genome sequencing and annotation.</title>
        <authorList>
            <consortium name="The Broad Institute Genomics Platform"/>
            <consortium name="The Broad Institute Genome Sequencing Center for Infectious Disease"/>
            <person name="Wu L."/>
            <person name="Ma J."/>
        </authorList>
    </citation>
    <scope>NUCLEOTIDE SEQUENCE [LARGE SCALE GENOMIC DNA]</scope>
    <source>
        <strain evidence="2 3">XZYJ18</strain>
    </source>
</reference>
<dbReference type="PROSITE" id="PS51186">
    <property type="entry name" value="GNAT"/>
    <property type="match status" value="1"/>
</dbReference>
<feature type="domain" description="N-acetyltransferase" evidence="1">
    <location>
        <begin position="3"/>
        <end position="155"/>
    </location>
</feature>
<protein>
    <submittedName>
        <fullName evidence="2">GNAT family N-acetyltransferase</fullName>
    </submittedName>
</protein>